<feature type="transmembrane region" description="Helical" evidence="2">
    <location>
        <begin position="517"/>
        <end position="533"/>
    </location>
</feature>
<organism evidence="4 5">
    <name type="scientific">Methylocaldum szegediense</name>
    <dbReference type="NCBI Taxonomy" id="73780"/>
    <lineage>
        <taxon>Bacteria</taxon>
        <taxon>Pseudomonadati</taxon>
        <taxon>Pseudomonadota</taxon>
        <taxon>Gammaproteobacteria</taxon>
        <taxon>Methylococcales</taxon>
        <taxon>Methylococcaceae</taxon>
        <taxon>Methylocaldum</taxon>
    </lineage>
</organism>
<keyword evidence="3" id="KW-0732">Signal</keyword>
<feature type="signal peptide" evidence="3">
    <location>
        <begin position="1"/>
        <end position="21"/>
    </location>
</feature>
<name>A0ABM9I149_9GAMM</name>
<evidence type="ECO:0000256" key="2">
    <source>
        <dbReference type="SAM" id="Phobius"/>
    </source>
</evidence>
<keyword evidence="2" id="KW-0812">Transmembrane</keyword>
<feature type="transmembrane region" description="Helical" evidence="2">
    <location>
        <begin position="1301"/>
        <end position="1322"/>
    </location>
</feature>
<feature type="transmembrane region" description="Helical" evidence="2">
    <location>
        <begin position="1162"/>
        <end position="1183"/>
    </location>
</feature>
<feature type="transmembrane region" description="Helical" evidence="2">
    <location>
        <begin position="545"/>
        <end position="562"/>
    </location>
</feature>
<protein>
    <recommendedName>
        <fullName evidence="6">Transmembrane protein</fullName>
    </recommendedName>
</protein>
<evidence type="ECO:0000313" key="5">
    <source>
        <dbReference type="Proteomes" id="UP001162030"/>
    </source>
</evidence>
<dbReference type="Proteomes" id="UP001162030">
    <property type="component" value="Chromosome"/>
</dbReference>
<keyword evidence="2" id="KW-0472">Membrane</keyword>
<dbReference type="RefSeq" id="WP_317963924.1">
    <property type="nucleotide sequence ID" value="NZ_OX458333.1"/>
</dbReference>
<feature type="transmembrane region" description="Helical" evidence="2">
    <location>
        <begin position="1234"/>
        <end position="1254"/>
    </location>
</feature>
<evidence type="ECO:0000313" key="4">
    <source>
        <dbReference type="EMBL" id="CAI8822405.1"/>
    </source>
</evidence>
<keyword evidence="5" id="KW-1185">Reference proteome</keyword>
<proteinExistence type="predicted"/>
<feature type="region of interest" description="Disordered" evidence="1">
    <location>
        <begin position="601"/>
        <end position="632"/>
    </location>
</feature>
<feature type="chain" id="PRO_5045116143" description="Transmembrane protein" evidence="3">
    <location>
        <begin position="22"/>
        <end position="1358"/>
    </location>
</feature>
<accession>A0ABM9I149</accession>
<dbReference type="EMBL" id="OX458333">
    <property type="protein sequence ID" value="CAI8822405.1"/>
    <property type="molecule type" value="Genomic_DNA"/>
</dbReference>
<evidence type="ECO:0008006" key="6">
    <source>
        <dbReference type="Google" id="ProtNLM"/>
    </source>
</evidence>
<feature type="transmembrane region" description="Helical" evidence="2">
    <location>
        <begin position="1195"/>
        <end position="1222"/>
    </location>
</feature>
<gene>
    <name evidence="4" type="ORF">MSZNOR_1987</name>
</gene>
<evidence type="ECO:0000256" key="3">
    <source>
        <dbReference type="SAM" id="SignalP"/>
    </source>
</evidence>
<sequence length="1358" mass="150022">MFRRSALLVFPFLLFSVIALAAPLAPDSVPAPLKPWTDWVLRGHENRTCPLVHGNPEERRCVWPTGLELVLDDRVGRFALTARVYADGWLALPGDAEHWPQQVEVDGKPAVVATVENRPGIRLAPGEHIVRGRFVWDRLPENLAVPTDAGIIALTVKGQSVPFPAFNEQGQLWIYREASGDAGSSERAETVDVQVYRRIIDSTPLRVVTHIDLDVSGKQREILLDGALPTDSIPLQVSSPLPARLEPDNKLRLQLRPGHWSVELTSRFPGPVESLPRPPSNAPWPAEEIWVFDARPQLRVVEVEGVPAVDPRQTNLPNDWKSLPAYRMESDATMNLRVIRRGDPEPEPDSLTLHRRIWLDFDGGGYTVNDMIGGRMTRDWRLNVRPGVDLGRVAIDGQPQTITREDETGAVGVEVRRGAVNLSADSRIGDVRTLSATGWDKDFQSVSAELNLPPGWRLLAATGVDYAPDTWIARWTLLDLFVVLITTMAAARLWSWPSAALTLVALALLWHEPDAPRYVWLNILAAAALLTVLPKGRIALLVRIYRNLALLALVLIAIPFMVDQARFALYPQLEQPWFEMPSAAPAPVMFRKQAETAVEAPKATDSYAPESKLYGSEPRRAAPAVPDRRDRAFRETDPNAVTQTGPGLPEWSWKSIQLGWSGPVLRGQEIGLVLLSPAVNFVLNISRIVLVIALALLFSGGRPRLPPSLPRAAMPLLLIPLISFVPDANAEFPDQALLDELKSRLLAPSDCLPQCVEVPLLTIDATRSGLQQTLEIHAQETIALPLPVNAAQWIPSRVEVDKTPAEALFRDRQGGLWLALKPGRHIVMLSGPLPGRDQLQIPLPLKPRRVEATGEGWRIDGIRENGVPEVQLQLVRVPNGDRQGSELPTLESRPLPPFLEVERTLKIGLDWRAVTVVRRASPPDRPVAVAIPLIEGESVVTPGLQVDDGKVMVNLLPGQRQVSWGSVLAKKTAIVLEAPHTTDWTEVWRADVSPIWHMESEGLVVVHHQDAEGNWLPEWRPWPGESVTLHLTRPQSVPGNTLTIDRSHFELNSGTHASDATLTLSLRSSQGGQHTVTLPEQAELQSVAIDGTTQPIRQHGRLVTLPLRPGELTATLVWREANGIRSRLVSPEIDLGAPSVNSSITFSVGQDRWVLLTGGPRFGPAVLFWGVLIVIALVSIALGRLPLAPIKTWQWFLLLIGLSQIPVIGGIVVVGWLLALGWRANAGAGLRDTWFNLLQLGLALLTLAALSLLLDAVRQGLLGLPDMQIAGNGSGPYRLNWYQDRSDPMLPRPWMISAPLWVYRVLMLAWALWLAYTLLNWLRWGWNCYASGGLWRPRKKKQQAEAADAAKTEEPSEQ</sequence>
<keyword evidence="2" id="KW-1133">Transmembrane helix</keyword>
<reference evidence="4 5" key="1">
    <citation type="submission" date="2023-03" db="EMBL/GenBank/DDBJ databases">
        <authorList>
            <person name="Pearce D."/>
        </authorList>
    </citation>
    <scope>NUCLEOTIDE SEQUENCE [LARGE SCALE GENOMIC DNA]</scope>
    <source>
        <strain evidence="4">Msz</strain>
    </source>
</reference>
<evidence type="ECO:0000256" key="1">
    <source>
        <dbReference type="SAM" id="MobiDB-lite"/>
    </source>
</evidence>